<dbReference type="Gene3D" id="2.60.120.200">
    <property type="match status" value="1"/>
</dbReference>
<dbReference type="PROSITE" id="PS51762">
    <property type="entry name" value="GH16_2"/>
    <property type="match status" value="1"/>
</dbReference>
<reference evidence="3" key="1">
    <citation type="journal article" date="2020" name="Stud. Mycol.">
        <title>101 Dothideomycetes genomes: a test case for predicting lifestyles and emergence of pathogens.</title>
        <authorList>
            <person name="Haridas S."/>
            <person name="Albert R."/>
            <person name="Binder M."/>
            <person name="Bloem J."/>
            <person name="Labutti K."/>
            <person name="Salamov A."/>
            <person name="Andreopoulos B."/>
            <person name="Baker S."/>
            <person name="Barry K."/>
            <person name="Bills G."/>
            <person name="Bluhm B."/>
            <person name="Cannon C."/>
            <person name="Castanera R."/>
            <person name="Culley D."/>
            <person name="Daum C."/>
            <person name="Ezra D."/>
            <person name="Gonzalez J."/>
            <person name="Henrissat B."/>
            <person name="Kuo A."/>
            <person name="Liang C."/>
            <person name="Lipzen A."/>
            <person name="Lutzoni F."/>
            <person name="Magnuson J."/>
            <person name="Mondo S."/>
            <person name="Nolan M."/>
            <person name="Ohm R."/>
            <person name="Pangilinan J."/>
            <person name="Park H.-J."/>
            <person name="Ramirez L."/>
            <person name="Alfaro M."/>
            <person name="Sun H."/>
            <person name="Tritt A."/>
            <person name="Yoshinaga Y."/>
            <person name="Zwiers L.-H."/>
            <person name="Turgeon B."/>
            <person name="Goodwin S."/>
            <person name="Spatafora J."/>
            <person name="Crous P."/>
            <person name="Grigoriev I."/>
        </authorList>
    </citation>
    <scope>NUCLEOTIDE SEQUENCE</scope>
    <source>
        <strain evidence="3">CBS 260.36</strain>
    </source>
</reference>
<dbReference type="InterPro" id="IPR013320">
    <property type="entry name" value="ConA-like_dom_sf"/>
</dbReference>
<evidence type="ECO:0000259" key="2">
    <source>
        <dbReference type="PROSITE" id="PS51762"/>
    </source>
</evidence>
<keyword evidence="1" id="KW-1133">Transmembrane helix</keyword>
<accession>A0A9P4IVF1</accession>
<dbReference type="InterPro" id="IPR000757">
    <property type="entry name" value="Beta-glucanase-like"/>
</dbReference>
<dbReference type="EMBL" id="ML996091">
    <property type="protein sequence ID" value="KAF2149499.1"/>
    <property type="molecule type" value="Genomic_DNA"/>
</dbReference>
<dbReference type="PANTHER" id="PTHR10963:SF62">
    <property type="entry name" value="GLUCAN 1,3-BETA-GLUCOSIDASE"/>
    <property type="match status" value="1"/>
</dbReference>
<dbReference type="Pfam" id="PF00722">
    <property type="entry name" value="Glyco_hydro_16"/>
    <property type="match status" value="1"/>
</dbReference>
<protein>
    <submittedName>
        <fullName evidence="3">Glycoside hydrolase family 16 protein</fullName>
    </submittedName>
</protein>
<gene>
    <name evidence="3" type="ORF">K461DRAFT_296962</name>
</gene>
<dbReference type="GO" id="GO:0004553">
    <property type="term" value="F:hydrolase activity, hydrolyzing O-glycosyl compounds"/>
    <property type="evidence" value="ECO:0007669"/>
    <property type="project" value="InterPro"/>
</dbReference>
<dbReference type="PANTHER" id="PTHR10963">
    <property type="entry name" value="GLYCOSYL HYDROLASE-RELATED"/>
    <property type="match status" value="1"/>
</dbReference>
<dbReference type="OrthoDB" id="4781at2759"/>
<keyword evidence="3" id="KW-0378">Hydrolase</keyword>
<name>A0A9P4IVF1_9PEZI</name>
<keyword evidence="4" id="KW-1185">Reference proteome</keyword>
<evidence type="ECO:0000313" key="3">
    <source>
        <dbReference type="EMBL" id="KAF2149499.1"/>
    </source>
</evidence>
<comment type="caution">
    <text evidence="3">The sequence shown here is derived from an EMBL/GenBank/DDBJ whole genome shotgun (WGS) entry which is preliminary data.</text>
</comment>
<dbReference type="InterPro" id="IPR050546">
    <property type="entry name" value="Glycosyl_Hydrlase_16"/>
</dbReference>
<keyword evidence="1" id="KW-0812">Transmembrane</keyword>
<organism evidence="3 4">
    <name type="scientific">Myriangium duriaei CBS 260.36</name>
    <dbReference type="NCBI Taxonomy" id="1168546"/>
    <lineage>
        <taxon>Eukaryota</taxon>
        <taxon>Fungi</taxon>
        <taxon>Dikarya</taxon>
        <taxon>Ascomycota</taxon>
        <taxon>Pezizomycotina</taxon>
        <taxon>Dothideomycetes</taxon>
        <taxon>Dothideomycetidae</taxon>
        <taxon>Myriangiales</taxon>
        <taxon>Myriangiaceae</taxon>
        <taxon>Myriangium</taxon>
    </lineage>
</organism>
<dbReference type="SUPFAM" id="SSF49899">
    <property type="entry name" value="Concanavalin A-like lectins/glucanases"/>
    <property type="match status" value="1"/>
</dbReference>
<keyword evidence="1" id="KW-0472">Membrane</keyword>
<sequence length="416" mass="46698">MPRSTIASVSGSVMGMGNVPKQRYFHSRRVHKGEVEKPWLDHTDPREKWVTIIPILGILAGCGLTGFLVYDGIHSVSNFNYCPLLMEDWSNGFNTDIWTKEVELGGYGNGQFEQTTATDENVFVQDGMLYIKPTLQDATFIEEDSTINLLADGTCTSPLWRDCVASTNTTNGTIVNPVRSGRINSKLGANIKYGRVEVEAKLPTGDWIWPQIWMLSTTSSYGPWPKSGEIDIVESRGNNYTYPQGGNNIVSSTLHWGPDPSADGWWRNNVKRQALHTTYGKGFHTFGLEWSSKYIFSYIDTRLLQVMYVTFDKPFWDRGNFSPSTSNGTALLNPWTAGTNAAPFDQDFFLILSVAVGGTNGWFADGYNGKPWVDLAPNAMQEFYNARDTWYPTWQPDGQMIVKSVKMWQQQGYNGC</sequence>
<evidence type="ECO:0000313" key="4">
    <source>
        <dbReference type="Proteomes" id="UP000799439"/>
    </source>
</evidence>
<proteinExistence type="predicted"/>
<dbReference type="Proteomes" id="UP000799439">
    <property type="component" value="Unassembled WGS sequence"/>
</dbReference>
<feature type="transmembrane region" description="Helical" evidence="1">
    <location>
        <begin position="49"/>
        <end position="70"/>
    </location>
</feature>
<evidence type="ECO:0000256" key="1">
    <source>
        <dbReference type="SAM" id="Phobius"/>
    </source>
</evidence>
<feature type="domain" description="GH16" evidence="2">
    <location>
        <begin position="87"/>
        <end position="413"/>
    </location>
</feature>
<dbReference type="GO" id="GO:0005975">
    <property type="term" value="P:carbohydrate metabolic process"/>
    <property type="evidence" value="ECO:0007669"/>
    <property type="project" value="InterPro"/>
</dbReference>
<dbReference type="AlphaFoldDB" id="A0A9P4IVF1"/>